<evidence type="ECO:0000256" key="1">
    <source>
        <dbReference type="ARBA" id="ARBA00004496"/>
    </source>
</evidence>
<keyword evidence="4" id="KW-0808">Transferase</keyword>
<dbReference type="OrthoDB" id="431817at2759"/>
<dbReference type="SMART" id="SM00343">
    <property type="entry name" value="ZnF_C2HC"/>
    <property type="match status" value="1"/>
</dbReference>
<dbReference type="InterPro" id="IPR039846">
    <property type="entry name" value="ZCCHC4"/>
</dbReference>
<keyword evidence="2" id="KW-0963">Cytoplasm</keyword>
<keyword evidence="9" id="KW-1185">Reference proteome</keyword>
<protein>
    <recommendedName>
        <fullName evidence="7">CCHC-type domain-containing protein</fullName>
    </recommendedName>
</protein>
<sequence length="358" mass="41550">MFCCTCDKLLKRSEKDKHEDHHILENITDYQLEHPSEILPPLEQNKKEAQYLFSSASVAAIVNIFKKLEIRNVICIGTPRIHEHIQSNCQSMSSILLDFDKRFHNFFGPLQYCWYNLFNHHFFLPDAKTVFDDYLKSCSNVALIMDPPFGARIEPISLNLGTITNLLKKYHGTKSNLSVFLVLPYFMEPQVLNWLPDMKMSDYKVEYDNHVKFKNGPKGRKHGSPVRIFTNVSLNLVKLPEDGYRYCKPCRKWVAIENSHCRICNACTSKNGQTYKHCDLCQRCVKPSWQHCDECDRCAAIGHTCQELEFSKTCFHCKQSGHKRAQCPTLSNSGKKRKTDKNERTTKGAKYRKKQKVL</sequence>
<evidence type="ECO:0000256" key="6">
    <source>
        <dbReference type="SAM" id="MobiDB-lite"/>
    </source>
</evidence>
<feature type="region of interest" description="Disordered" evidence="6">
    <location>
        <begin position="324"/>
        <end position="358"/>
    </location>
</feature>
<dbReference type="GO" id="GO:0005730">
    <property type="term" value="C:nucleolus"/>
    <property type="evidence" value="ECO:0007669"/>
    <property type="project" value="TreeGrafter"/>
</dbReference>
<feature type="compositionally biased region" description="Basic residues" evidence="6">
    <location>
        <begin position="347"/>
        <end position="358"/>
    </location>
</feature>
<name>A0A653CY34_CALMS</name>
<evidence type="ECO:0000256" key="3">
    <source>
        <dbReference type="ARBA" id="ARBA00022603"/>
    </source>
</evidence>
<dbReference type="AlphaFoldDB" id="A0A653CY34"/>
<dbReference type="PROSITE" id="PS50158">
    <property type="entry name" value="ZF_CCHC"/>
    <property type="match status" value="1"/>
</dbReference>
<dbReference type="GO" id="GO:0008988">
    <property type="term" value="F:rRNA (adenine-N6-)-methyltransferase activity"/>
    <property type="evidence" value="ECO:0007669"/>
    <property type="project" value="InterPro"/>
</dbReference>
<evidence type="ECO:0000313" key="8">
    <source>
        <dbReference type="EMBL" id="VEN51993.1"/>
    </source>
</evidence>
<feature type="domain" description="CCHC-type" evidence="7">
    <location>
        <begin position="314"/>
        <end position="328"/>
    </location>
</feature>
<evidence type="ECO:0000256" key="4">
    <source>
        <dbReference type="ARBA" id="ARBA00022679"/>
    </source>
</evidence>
<comment type="subcellular location">
    <subcellularLocation>
        <location evidence="1">Cytoplasm</location>
    </subcellularLocation>
</comment>
<dbReference type="InterPro" id="IPR001878">
    <property type="entry name" value="Znf_CCHC"/>
</dbReference>
<dbReference type="Pfam" id="PF10237">
    <property type="entry name" value="N6-adenineMlase"/>
    <property type="match status" value="1"/>
</dbReference>
<dbReference type="GO" id="GO:0005737">
    <property type="term" value="C:cytoplasm"/>
    <property type="evidence" value="ECO:0007669"/>
    <property type="project" value="UniProtKB-SubCell"/>
</dbReference>
<organism evidence="8 9">
    <name type="scientific">Callosobruchus maculatus</name>
    <name type="common">Southern cowpea weevil</name>
    <name type="synonym">Pulse bruchid</name>
    <dbReference type="NCBI Taxonomy" id="64391"/>
    <lineage>
        <taxon>Eukaryota</taxon>
        <taxon>Metazoa</taxon>
        <taxon>Ecdysozoa</taxon>
        <taxon>Arthropoda</taxon>
        <taxon>Hexapoda</taxon>
        <taxon>Insecta</taxon>
        <taxon>Pterygota</taxon>
        <taxon>Neoptera</taxon>
        <taxon>Endopterygota</taxon>
        <taxon>Coleoptera</taxon>
        <taxon>Polyphaga</taxon>
        <taxon>Cucujiformia</taxon>
        <taxon>Chrysomeloidea</taxon>
        <taxon>Chrysomelidae</taxon>
        <taxon>Bruchinae</taxon>
        <taxon>Bruchini</taxon>
        <taxon>Callosobruchus</taxon>
    </lineage>
</organism>
<keyword evidence="3" id="KW-0489">Methyltransferase</keyword>
<dbReference type="PANTHER" id="PTHR13493:SF3">
    <property type="entry name" value="RRNA N6-ADENOSINE-METHYLTRANSFERASE ZCCHC4"/>
    <property type="match status" value="1"/>
</dbReference>
<keyword evidence="5" id="KW-0862">Zinc</keyword>
<dbReference type="InterPro" id="IPR037275">
    <property type="entry name" value="Znf_CTCHY_sf"/>
</dbReference>
<dbReference type="SUPFAM" id="SSF161245">
    <property type="entry name" value="Zinc hairpin stack"/>
    <property type="match status" value="1"/>
</dbReference>
<dbReference type="PANTHER" id="PTHR13493">
    <property type="entry name" value="ZINC FINGER CCHC DOMAIN-CONTAINING"/>
    <property type="match status" value="1"/>
</dbReference>
<evidence type="ECO:0000259" key="7">
    <source>
        <dbReference type="PROSITE" id="PS50158"/>
    </source>
</evidence>
<evidence type="ECO:0000256" key="2">
    <source>
        <dbReference type="ARBA" id="ARBA00022490"/>
    </source>
</evidence>
<dbReference type="PROSITE" id="PS50216">
    <property type="entry name" value="DHHC"/>
    <property type="match status" value="1"/>
</dbReference>
<keyword evidence="5" id="KW-0479">Metal-binding</keyword>
<keyword evidence="5" id="KW-0863">Zinc-finger</keyword>
<reference evidence="8 9" key="1">
    <citation type="submission" date="2019-01" db="EMBL/GenBank/DDBJ databases">
        <authorList>
            <person name="Sayadi A."/>
        </authorList>
    </citation>
    <scope>NUCLEOTIDE SEQUENCE [LARGE SCALE GENOMIC DNA]</scope>
</reference>
<dbReference type="GO" id="GO:0008270">
    <property type="term" value="F:zinc ion binding"/>
    <property type="evidence" value="ECO:0007669"/>
    <property type="project" value="UniProtKB-KW"/>
</dbReference>
<dbReference type="GO" id="GO:0003676">
    <property type="term" value="F:nucleic acid binding"/>
    <property type="evidence" value="ECO:0007669"/>
    <property type="project" value="InterPro"/>
</dbReference>
<evidence type="ECO:0000256" key="5">
    <source>
        <dbReference type="PROSITE-ProRule" id="PRU00047"/>
    </source>
</evidence>
<proteinExistence type="predicted"/>
<evidence type="ECO:0000313" key="9">
    <source>
        <dbReference type="Proteomes" id="UP000410492"/>
    </source>
</evidence>
<dbReference type="Proteomes" id="UP000410492">
    <property type="component" value="Unassembled WGS sequence"/>
</dbReference>
<accession>A0A653CY34</accession>
<gene>
    <name evidence="8" type="ORF">CALMAC_LOCUS12281</name>
</gene>
<dbReference type="EMBL" id="CAACVG010009081">
    <property type="protein sequence ID" value="VEN51993.1"/>
    <property type="molecule type" value="Genomic_DNA"/>
</dbReference>
<dbReference type="InterPro" id="IPR041370">
    <property type="entry name" value="Mlase_EEF1AKMT1/ZCCHC4"/>
</dbReference>